<dbReference type="EMBL" id="CP033169">
    <property type="protein sequence ID" value="AYO31057.1"/>
    <property type="molecule type" value="Genomic_DNA"/>
</dbReference>
<dbReference type="KEGG" id="bacg:D2962_10985"/>
<keyword evidence="1" id="KW-0460">Magnesium</keyword>
<sequence length="146" mass="16623">MKYYVIDSSVVIKWYIPEIFSEKAVNILYQIQQGRFKLMAPELILSEIGNVLWKKTITNEISFDMAKKIIENIIKTNPVKIVSSKDLISSAFTVAHNTKRTVYDSMYLALALKGRTQLISADERLVNSLKGSPFEENICLLQSFNG</sequence>
<dbReference type="AlphaFoldDB" id="A0A3G2R8D8"/>
<dbReference type="SUPFAM" id="SSF88723">
    <property type="entry name" value="PIN domain-like"/>
    <property type="match status" value="1"/>
</dbReference>
<organism evidence="3 4">
    <name type="scientific">Biomaibacter acetigenes</name>
    <dbReference type="NCBI Taxonomy" id="2316383"/>
    <lineage>
        <taxon>Bacteria</taxon>
        <taxon>Bacillati</taxon>
        <taxon>Bacillota</taxon>
        <taxon>Clostridia</taxon>
        <taxon>Thermosediminibacterales</taxon>
        <taxon>Tepidanaerobacteraceae</taxon>
        <taxon>Biomaibacter</taxon>
    </lineage>
</organism>
<reference evidence="3 4" key="1">
    <citation type="submission" date="2018-10" db="EMBL/GenBank/DDBJ databases">
        <authorList>
            <person name="Zhang X."/>
        </authorList>
    </citation>
    <scope>NUCLEOTIDE SEQUENCE [LARGE SCALE GENOMIC DNA]</scope>
    <source>
        <strain evidence="3 4">SK-G1</strain>
    </source>
</reference>
<evidence type="ECO:0000313" key="4">
    <source>
        <dbReference type="Proteomes" id="UP000280960"/>
    </source>
</evidence>
<dbReference type="RefSeq" id="WP_120765817.1">
    <property type="nucleotide sequence ID" value="NZ_CP033169.1"/>
</dbReference>
<feature type="domain" description="PIN" evidence="2">
    <location>
        <begin position="4"/>
        <end position="125"/>
    </location>
</feature>
<dbReference type="InterPro" id="IPR051619">
    <property type="entry name" value="TypeII_TA_RNase_PINc/VapC"/>
</dbReference>
<dbReference type="PANTHER" id="PTHR35901:SF1">
    <property type="entry name" value="EXONUCLEASE VAPC9"/>
    <property type="match status" value="1"/>
</dbReference>
<dbReference type="InterPro" id="IPR044153">
    <property type="entry name" value="PIN_Pae0151-like"/>
</dbReference>
<dbReference type="Pfam" id="PF01850">
    <property type="entry name" value="PIN"/>
    <property type="match status" value="1"/>
</dbReference>
<dbReference type="InterPro" id="IPR002716">
    <property type="entry name" value="PIN_dom"/>
</dbReference>
<gene>
    <name evidence="3" type="ORF">D2962_10985</name>
</gene>
<protein>
    <submittedName>
        <fullName evidence="3">PIN domain-containing protein</fullName>
    </submittedName>
</protein>
<evidence type="ECO:0000259" key="2">
    <source>
        <dbReference type="Pfam" id="PF01850"/>
    </source>
</evidence>
<name>A0A3G2R8D8_9FIRM</name>
<proteinExistence type="predicted"/>
<dbReference type="CDD" id="cd09873">
    <property type="entry name" value="PIN_Pae0151-like"/>
    <property type="match status" value="1"/>
</dbReference>
<evidence type="ECO:0000313" key="3">
    <source>
        <dbReference type="EMBL" id="AYO31057.1"/>
    </source>
</evidence>
<dbReference type="PANTHER" id="PTHR35901">
    <property type="entry name" value="RIBONUCLEASE VAPC3"/>
    <property type="match status" value="1"/>
</dbReference>
<dbReference type="Gene3D" id="3.40.50.1010">
    <property type="entry name" value="5'-nuclease"/>
    <property type="match status" value="1"/>
</dbReference>
<dbReference type="InterPro" id="IPR029060">
    <property type="entry name" value="PIN-like_dom_sf"/>
</dbReference>
<keyword evidence="4" id="KW-1185">Reference proteome</keyword>
<dbReference type="Proteomes" id="UP000280960">
    <property type="component" value="Chromosome"/>
</dbReference>
<accession>A0A3G2R8D8</accession>
<evidence type="ECO:0000256" key="1">
    <source>
        <dbReference type="ARBA" id="ARBA00022842"/>
    </source>
</evidence>